<organism evidence="3 4">
    <name type="scientific">Perkinsus olseni</name>
    <name type="common">Perkinsus atlanticus</name>
    <dbReference type="NCBI Taxonomy" id="32597"/>
    <lineage>
        <taxon>Eukaryota</taxon>
        <taxon>Sar</taxon>
        <taxon>Alveolata</taxon>
        <taxon>Perkinsozoa</taxon>
        <taxon>Perkinsea</taxon>
        <taxon>Perkinsida</taxon>
        <taxon>Perkinsidae</taxon>
        <taxon>Perkinsus</taxon>
    </lineage>
</organism>
<dbReference type="InterPro" id="IPR044666">
    <property type="entry name" value="Cyclophilin_A-like"/>
</dbReference>
<dbReference type="PANTHER" id="PTHR45625:SF12">
    <property type="entry name" value="PEPTIDYL-PROLYL CIS-TRANS ISOMERASE"/>
    <property type="match status" value="1"/>
</dbReference>
<dbReference type="GO" id="GO:0071013">
    <property type="term" value="C:catalytic step 2 spliceosome"/>
    <property type="evidence" value="ECO:0007669"/>
    <property type="project" value="TreeGrafter"/>
</dbReference>
<dbReference type="Pfam" id="PF00160">
    <property type="entry name" value="Pro_isomerase"/>
    <property type="match status" value="1"/>
</dbReference>
<dbReference type="SUPFAM" id="SSF50891">
    <property type="entry name" value="Cyclophilin-like"/>
    <property type="match status" value="1"/>
</dbReference>
<sequence>MAVTLNTTHGVLKINLYLNEAPKACRNFVELCRHGYYDGCIFHRVIKGSLCQTGDPDPFGTALGGSTTARGNSQMVLPKGGESIYGAPFPDEICSHLSHDRKGIVSMANTGFNTNCSQFFITLTRQDHLDGRHTIFGSVPESSWHVLSDIAAVKCRKECPCKPVKIFTATIDVDPWENEPLPPGCKIPDRPLIAGDVPARDCTLMRHHSVVIISQRCTVNDDTSTGGHDRHGRRHPGGDAGAAEGTIETAFHEADYSGLGYLNTDGVLRACEAIMGDYPTLNLTVNVPRALQEAGCEEDARQGKVDLAAFYRIFDRLDEILEREASEELHALRHSPQPAKREEPLGHPGGGVYSGPSGAEEATECRHSIKRTRLLASSTAWGGQRADETRDGSSRTADLLEKLLVELQRIRSILEGKVINRNIVIDAHDGTDASTVAKAEGCCEVTGLRTCTATIEKGAMSNSEDRLGGAPEAESSSGCHVDVDPCNLTVVTLTMSKRLVMAPSPGTGLFMTNVSGKPTELVMDESTTVSGSKILVEELTTTKQLLTLAQRRCSRLEVEKQE</sequence>
<gene>
    <name evidence="3" type="primary">PPIL2_1</name>
    <name evidence="3" type="ORF">FOZ60_004409</name>
</gene>
<dbReference type="OrthoDB" id="442474at2759"/>
<name>A0A7J6PNQ7_PEROL</name>
<feature type="region of interest" description="Disordered" evidence="1">
    <location>
        <begin position="222"/>
        <end position="243"/>
    </location>
</feature>
<evidence type="ECO:0000256" key="1">
    <source>
        <dbReference type="SAM" id="MobiDB-lite"/>
    </source>
</evidence>
<dbReference type="EMBL" id="JABANP010000002">
    <property type="protein sequence ID" value="KAF4697537.1"/>
    <property type="molecule type" value="Genomic_DNA"/>
</dbReference>
<feature type="domain" description="PPIase cyclophilin-type" evidence="2">
    <location>
        <begin position="1"/>
        <end position="171"/>
    </location>
</feature>
<dbReference type="Proteomes" id="UP000541610">
    <property type="component" value="Unassembled WGS sequence"/>
</dbReference>
<feature type="region of interest" description="Disordered" evidence="1">
    <location>
        <begin position="329"/>
        <end position="359"/>
    </location>
</feature>
<dbReference type="AlphaFoldDB" id="A0A7J6PNQ7"/>
<protein>
    <submittedName>
        <fullName evidence="3">Peptidylprolyl</fullName>
    </submittedName>
</protein>
<dbReference type="PRINTS" id="PR00153">
    <property type="entry name" value="CSAPPISMRASE"/>
</dbReference>
<dbReference type="InterPro" id="IPR029000">
    <property type="entry name" value="Cyclophilin-like_dom_sf"/>
</dbReference>
<reference evidence="3 4" key="1">
    <citation type="submission" date="2020-04" db="EMBL/GenBank/DDBJ databases">
        <title>Perkinsus olseni comparative genomics.</title>
        <authorList>
            <person name="Bogema D.R."/>
        </authorList>
    </citation>
    <scope>NUCLEOTIDE SEQUENCE [LARGE SCALE GENOMIC DNA]</scope>
    <source>
        <strain evidence="3">00978-12</strain>
    </source>
</reference>
<evidence type="ECO:0000313" key="3">
    <source>
        <dbReference type="EMBL" id="KAF4697537.1"/>
    </source>
</evidence>
<dbReference type="PANTHER" id="PTHR45625">
    <property type="entry name" value="PEPTIDYL-PROLYL CIS-TRANS ISOMERASE-RELATED"/>
    <property type="match status" value="1"/>
</dbReference>
<accession>A0A7J6PNQ7</accession>
<dbReference type="GO" id="GO:0003755">
    <property type="term" value="F:peptidyl-prolyl cis-trans isomerase activity"/>
    <property type="evidence" value="ECO:0007669"/>
    <property type="project" value="InterPro"/>
</dbReference>
<evidence type="ECO:0000313" key="4">
    <source>
        <dbReference type="Proteomes" id="UP000541610"/>
    </source>
</evidence>
<comment type="caution">
    <text evidence="3">The sequence shown here is derived from an EMBL/GenBank/DDBJ whole genome shotgun (WGS) entry which is preliminary data.</text>
</comment>
<dbReference type="Gene3D" id="2.40.100.10">
    <property type="entry name" value="Cyclophilin-like"/>
    <property type="match status" value="1"/>
</dbReference>
<dbReference type="PROSITE" id="PS50072">
    <property type="entry name" value="CSA_PPIASE_2"/>
    <property type="match status" value="1"/>
</dbReference>
<proteinExistence type="predicted"/>
<dbReference type="InterPro" id="IPR002130">
    <property type="entry name" value="Cyclophilin-type_PPIase_dom"/>
</dbReference>
<evidence type="ECO:0000259" key="2">
    <source>
        <dbReference type="PROSITE" id="PS50072"/>
    </source>
</evidence>